<proteinExistence type="predicted"/>
<evidence type="ECO:0000313" key="2">
    <source>
        <dbReference type="Proteomes" id="UP000034154"/>
    </source>
</evidence>
<evidence type="ECO:0008006" key="3">
    <source>
        <dbReference type="Google" id="ProtNLM"/>
    </source>
</evidence>
<dbReference type="EMBL" id="LCJB01000022">
    <property type="protein sequence ID" value="KKT70722.1"/>
    <property type="molecule type" value="Genomic_DNA"/>
</dbReference>
<protein>
    <recommendedName>
        <fullName evidence="3">Caib/baif family protein</fullName>
    </recommendedName>
</protein>
<reference evidence="1 2" key="1">
    <citation type="journal article" date="2015" name="Nature">
        <title>rRNA introns, odd ribosomes, and small enigmatic genomes across a large radiation of phyla.</title>
        <authorList>
            <person name="Brown C.T."/>
            <person name="Hug L.A."/>
            <person name="Thomas B.C."/>
            <person name="Sharon I."/>
            <person name="Castelle C.J."/>
            <person name="Singh A."/>
            <person name="Wilkins M.J."/>
            <person name="Williams K.H."/>
            <person name="Banfield J.F."/>
        </authorList>
    </citation>
    <scope>NUCLEOTIDE SEQUENCE [LARGE SCALE GENOMIC DNA]</scope>
</reference>
<dbReference type="Proteomes" id="UP000034154">
    <property type="component" value="Unassembled WGS sequence"/>
</dbReference>
<accession>A0A0G1LPJ6</accession>
<evidence type="ECO:0000313" key="1">
    <source>
        <dbReference type="EMBL" id="KKT70722.1"/>
    </source>
</evidence>
<dbReference type="AlphaFoldDB" id="A0A0G1LPJ6"/>
<comment type="caution">
    <text evidence="1">The sequence shown here is derived from an EMBL/GenBank/DDBJ whole genome shotgun (WGS) entry which is preliminary data.</text>
</comment>
<gene>
    <name evidence="1" type="ORF">UW63_C0022G0003</name>
</gene>
<organism evidence="1 2">
    <name type="scientific">Candidatus Uhrbacteria bacterium GW2011_GWF2_44_350</name>
    <dbReference type="NCBI Taxonomy" id="1619000"/>
    <lineage>
        <taxon>Bacteria</taxon>
        <taxon>Candidatus Uhriibacteriota</taxon>
    </lineage>
</organism>
<sequence>MWIILQNMSKTPNYDKKIKTILDQLIPGERTCALTSETWNMTDEEIGWYKRFNVPPSKLHPRARLRLLLGFASGLVLWWKPHFKTGKPILSFVHPDSPFQVLPDKEWMSEDFLRQESSLDPIKPFFEQMLGLVHGVPVSACRDDGSNKDCIGVDYISSEDSYMVFSLCGAKRCFYPALALFSEDCVDVTNTKNSQRCYQTNRVNNMFRCAFSFECRDCINSSFLFDCRNCENCFGATNARNKKYVFFNQQLTREEYEKKISEIDLSCQSVLLKHQKKFQDLMKTAVWPENFNIGSSESSGEYLEESTRCKECYWHGKSTDMFHCWISEEHRDSAFVAWVGWGSDAYYTCDVVGGSQLRFCFRCWRCLNLEYCLDCYDCENCFACVGLRKKRFCIFNVQYSEEEYWQRVDELKCVMLERGEYGEYFSAAFSENGLEYSMGDAFFGYSEAELTRYQAPRFDPKRGAVIGPSGAIADLPSIDVKNIPDRLSEIDEKTFVGKPILDPILNRPFSVVSGEMAFYKNQKMAFPREHFLRRLKALIRTSNSPEPEVKPCANCQKETVSYRNPSFGERRVFCKDCYLRFLEENN</sequence>
<name>A0A0G1LPJ6_9BACT</name>